<feature type="chain" id="PRO_5038378940" evidence="2">
    <location>
        <begin position="21"/>
        <end position="79"/>
    </location>
</feature>
<dbReference type="Proteomes" id="UP000466517">
    <property type="component" value="Chromosome"/>
</dbReference>
<feature type="region of interest" description="Disordered" evidence="1">
    <location>
        <begin position="46"/>
        <end position="79"/>
    </location>
</feature>
<dbReference type="RefSeq" id="WP_163735794.1">
    <property type="nucleotide sequence ID" value="NZ_AP022610.1"/>
</dbReference>
<evidence type="ECO:0000313" key="4">
    <source>
        <dbReference type="Proteomes" id="UP000466517"/>
    </source>
</evidence>
<dbReference type="AlphaFoldDB" id="A0A7I7XEN0"/>
<accession>A0A7I7XEN0</accession>
<gene>
    <name evidence="3" type="ORF">MMAD_19380</name>
</gene>
<keyword evidence="4" id="KW-1185">Reference proteome</keyword>
<protein>
    <submittedName>
        <fullName evidence="3">Uncharacterized protein</fullName>
    </submittedName>
</protein>
<name>A0A7I7XEN0_9MYCO</name>
<keyword evidence="2" id="KW-0732">Signal</keyword>
<feature type="signal peptide" evidence="2">
    <location>
        <begin position="1"/>
        <end position="20"/>
    </location>
</feature>
<dbReference type="KEGG" id="mmag:MMAD_19380"/>
<evidence type="ECO:0000256" key="2">
    <source>
        <dbReference type="SAM" id="SignalP"/>
    </source>
</evidence>
<dbReference type="EMBL" id="AP022610">
    <property type="protein sequence ID" value="BBZ27643.1"/>
    <property type="molecule type" value="Genomic_DNA"/>
</dbReference>
<evidence type="ECO:0000256" key="1">
    <source>
        <dbReference type="SAM" id="MobiDB-lite"/>
    </source>
</evidence>
<evidence type="ECO:0000313" key="3">
    <source>
        <dbReference type="EMBL" id="BBZ27643.1"/>
    </source>
</evidence>
<sequence length="79" mass="7547">MKVKDIKVFAVVGASAAVTAGALGVALLQGPASGSVAGDMETGATITQSAAPSTISEESAAPQITGPAPLPTEEQGLPG</sequence>
<reference evidence="3 4" key="1">
    <citation type="journal article" date="2019" name="Emerg. Microbes Infect.">
        <title>Comprehensive subspecies identification of 175 nontuberculous mycobacteria species based on 7547 genomic profiles.</title>
        <authorList>
            <person name="Matsumoto Y."/>
            <person name="Kinjo T."/>
            <person name="Motooka D."/>
            <person name="Nabeya D."/>
            <person name="Jung N."/>
            <person name="Uechi K."/>
            <person name="Horii T."/>
            <person name="Iida T."/>
            <person name="Fujita J."/>
            <person name="Nakamura S."/>
        </authorList>
    </citation>
    <scope>NUCLEOTIDE SEQUENCE [LARGE SCALE GENOMIC DNA]</scope>
    <source>
        <strain evidence="3 4">JCM 13574</strain>
    </source>
</reference>
<proteinExistence type="predicted"/>
<feature type="compositionally biased region" description="Polar residues" evidence="1">
    <location>
        <begin position="46"/>
        <end position="57"/>
    </location>
</feature>
<organism evidence="3 4">
    <name type="scientific">Mycolicibacterium madagascariense</name>
    <dbReference type="NCBI Taxonomy" id="212765"/>
    <lineage>
        <taxon>Bacteria</taxon>
        <taxon>Bacillati</taxon>
        <taxon>Actinomycetota</taxon>
        <taxon>Actinomycetes</taxon>
        <taxon>Mycobacteriales</taxon>
        <taxon>Mycobacteriaceae</taxon>
        <taxon>Mycolicibacterium</taxon>
    </lineage>
</organism>